<proteinExistence type="predicted"/>
<dbReference type="PANTHER" id="PTHR37305:SF1">
    <property type="entry name" value="MEMBRANE PROTEIN"/>
    <property type="match status" value="1"/>
</dbReference>
<dbReference type="PANTHER" id="PTHR37305">
    <property type="entry name" value="INTEGRAL MEMBRANE PROTEIN-RELATED"/>
    <property type="match status" value="1"/>
</dbReference>
<sequence length="366" mass="38265">MGLSVICAGEQPKSFEWPFRTDRLVPGSSAGSKVAEVLKLKSPGRCELNGLARPGRFWNFCPAMASQPSRLLNLILKPHSSPIIQRQKQSEPPARRGEAEIPVNREVFARAFGSLKRSGSIWTGLLVLFAGSVIALWPSMSGSGSLDTMMDGLSPELLVAFGLEDYGSAVGFLNGNLYAVFLPALLAVMAITHTNSLTAGDEDSGRLELLMVLPVSRTRIYLSRFAAVAAWLAIASVAVGLVVGLGGLAVDMSLNGTGVAAITLALFLFALTHAAVVFAIAGIGWRAPLASGIAFGVLGLGYILHALLPLAGSTGIAKISPWHWALSTEPLTSGFDGAGTGIMVGCAVVLTVVGIASLNRRTIRSS</sequence>
<dbReference type="Pfam" id="PF12730">
    <property type="entry name" value="ABC2_membrane_4"/>
    <property type="match status" value="1"/>
</dbReference>
<evidence type="ECO:0000313" key="3">
    <source>
        <dbReference type="Proteomes" id="UP000245283"/>
    </source>
</evidence>
<keyword evidence="1" id="KW-0472">Membrane</keyword>
<accession>A0A2V1K6Z0</accession>
<dbReference type="Proteomes" id="UP000245283">
    <property type="component" value="Unassembled WGS sequence"/>
</dbReference>
<name>A0A2V1K6Z0_9ACTO</name>
<feature type="transmembrane region" description="Helical" evidence="1">
    <location>
        <begin position="177"/>
        <end position="200"/>
    </location>
</feature>
<feature type="transmembrane region" description="Helical" evidence="1">
    <location>
        <begin position="337"/>
        <end position="358"/>
    </location>
</feature>
<dbReference type="AlphaFoldDB" id="A0A2V1K6Z0"/>
<organism evidence="2 3">
    <name type="scientific">Ancrocorticia populi</name>
    <dbReference type="NCBI Taxonomy" id="2175228"/>
    <lineage>
        <taxon>Bacteria</taxon>
        <taxon>Bacillati</taxon>
        <taxon>Actinomycetota</taxon>
        <taxon>Actinomycetes</taxon>
        <taxon>Actinomycetales</taxon>
        <taxon>Actinomycetaceae</taxon>
        <taxon>Ancrocorticia</taxon>
    </lineage>
</organism>
<comment type="caution">
    <text evidence="2">The sequence shown here is derived from an EMBL/GenBank/DDBJ whole genome shotgun (WGS) entry which is preliminary data.</text>
</comment>
<evidence type="ECO:0000313" key="2">
    <source>
        <dbReference type="EMBL" id="PWF26062.1"/>
    </source>
</evidence>
<dbReference type="GO" id="GO:0005886">
    <property type="term" value="C:plasma membrane"/>
    <property type="evidence" value="ECO:0007669"/>
    <property type="project" value="UniProtKB-SubCell"/>
</dbReference>
<keyword evidence="1" id="KW-0812">Transmembrane</keyword>
<evidence type="ECO:0000256" key="1">
    <source>
        <dbReference type="SAM" id="Phobius"/>
    </source>
</evidence>
<feature type="transmembrane region" description="Helical" evidence="1">
    <location>
        <begin position="258"/>
        <end position="281"/>
    </location>
</feature>
<reference evidence="3" key="1">
    <citation type="submission" date="2018-05" db="EMBL/GenBank/DDBJ databases">
        <authorList>
            <person name="Li Y."/>
        </authorList>
    </citation>
    <scope>NUCLEOTIDE SEQUENCE [LARGE SCALE GENOMIC DNA]</scope>
    <source>
        <strain evidence="3">sk1b4</strain>
    </source>
</reference>
<feature type="transmembrane region" description="Helical" evidence="1">
    <location>
        <begin position="221"/>
        <end position="246"/>
    </location>
</feature>
<dbReference type="EMBL" id="QETB01000004">
    <property type="protein sequence ID" value="PWF26062.1"/>
    <property type="molecule type" value="Genomic_DNA"/>
</dbReference>
<dbReference type="OrthoDB" id="3686802at2"/>
<keyword evidence="3" id="KW-1185">Reference proteome</keyword>
<keyword evidence="1" id="KW-1133">Transmembrane helix</keyword>
<gene>
    <name evidence="2" type="ORF">DD236_08210</name>
</gene>
<dbReference type="GO" id="GO:0140359">
    <property type="term" value="F:ABC-type transporter activity"/>
    <property type="evidence" value="ECO:0007669"/>
    <property type="project" value="InterPro"/>
</dbReference>
<protein>
    <submittedName>
        <fullName evidence="2">ABC transporter permease</fullName>
    </submittedName>
</protein>
<feature type="transmembrane region" description="Helical" evidence="1">
    <location>
        <begin position="120"/>
        <end position="140"/>
    </location>
</feature>
<feature type="transmembrane region" description="Helical" evidence="1">
    <location>
        <begin position="293"/>
        <end position="317"/>
    </location>
</feature>